<accession>A0A6A0H5H9</accession>
<dbReference type="InterPro" id="IPR008366">
    <property type="entry name" value="NFAT"/>
</dbReference>
<proteinExistence type="predicted"/>
<dbReference type="PROSITE" id="PS50254">
    <property type="entry name" value="REL_2"/>
    <property type="match status" value="1"/>
</dbReference>
<dbReference type="InterPro" id="IPR037059">
    <property type="entry name" value="RHD_DNA_bind_dom_sf"/>
</dbReference>
<dbReference type="GO" id="GO:0000978">
    <property type="term" value="F:RNA polymerase II cis-regulatory region sequence-specific DNA binding"/>
    <property type="evidence" value="ECO:0007669"/>
    <property type="project" value="TreeGrafter"/>
</dbReference>
<dbReference type="InterPro" id="IPR013783">
    <property type="entry name" value="Ig-like_fold"/>
</dbReference>
<comment type="caution">
    <text evidence="3">The sequence shown here is derived from an EMBL/GenBank/DDBJ whole genome shotgun (WGS) entry which is preliminary data.</text>
</comment>
<protein>
    <recommendedName>
        <fullName evidence="2">RHD domain-containing protein</fullName>
    </recommendedName>
</protein>
<dbReference type="AlphaFoldDB" id="A0A6A0H5H9"/>
<name>A0A6A0H5H9_HYAAZ</name>
<feature type="compositionally biased region" description="Basic residues" evidence="1">
    <location>
        <begin position="1"/>
        <end position="11"/>
    </location>
</feature>
<gene>
    <name evidence="3" type="ORF">HAZT_HAZT009469</name>
</gene>
<organism evidence="3">
    <name type="scientific">Hyalella azteca</name>
    <name type="common">Amphipod</name>
    <dbReference type="NCBI Taxonomy" id="294128"/>
    <lineage>
        <taxon>Eukaryota</taxon>
        <taxon>Metazoa</taxon>
        <taxon>Ecdysozoa</taxon>
        <taxon>Arthropoda</taxon>
        <taxon>Crustacea</taxon>
        <taxon>Multicrustacea</taxon>
        <taxon>Malacostraca</taxon>
        <taxon>Eumalacostraca</taxon>
        <taxon>Peracarida</taxon>
        <taxon>Amphipoda</taxon>
        <taxon>Senticaudata</taxon>
        <taxon>Talitrida</taxon>
        <taxon>Talitroidea</taxon>
        <taxon>Hyalellidae</taxon>
        <taxon>Hyalella</taxon>
    </lineage>
</organism>
<feature type="domain" description="RHD" evidence="2">
    <location>
        <begin position="208"/>
        <end position="388"/>
    </location>
</feature>
<reference evidence="3" key="2">
    <citation type="journal article" date="2018" name="Environ. Sci. Technol.">
        <title>The Toxicogenome of Hyalella azteca: A Model for Sediment Ecotoxicology and Evolutionary Toxicology.</title>
        <authorList>
            <person name="Poynton H.C."/>
            <person name="Hasenbein S."/>
            <person name="Benoit J.B."/>
            <person name="Sepulveda M.S."/>
            <person name="Poelchau M.F."/>
            <person name="Hughes D.S.T."/>
            <person name="Murali S.C."/>
            <person name="Chen S."/>
            <person name="Glastad K.M."/>
            <person name="Goodisman M.A.D."/>
            <person name="Werren J.H."/>
            <person name="Vineis J.H."/>
            <person name="Bowen J.L."/>
            <person name="Friedrich M."/>
            <person name="Jones J."/>
            <person name="Robertson H.M."/>
            <person name="Feyereisen R."/>
            <person name="Mechler-Hickson A."/>
            <person name="Mathers N."/>
            <person name="Lee C.E."/>
            <person name="Colbourne J.K."/>
            <person name="Biales A."/>
            <person name="Johnston J.S."/>
            <person name="Wellborn G.A."/>
            <person name="Rosendale A.J."/>
            <person name="Cridge A.G."/>
            <person name="Munoz-Torres M.C."/>
            <person name="Bain P.A."/>
            <person name="Manny A.R."/>
            <person name="Major K.M."/>
            <person name="Lambert F.N."/>
            <person name="Vulpe C.D."/>
            <person name="Tuck P."/>
            <person name="Blalock B.J."/>
            <person name="Lin Y.Y."/>
            <person name="Smith M.E."/>
            <person name="Ochoa-Acuna H."/>
            <person name="Chen M.M."/>
            <person name="Childers C.P."/>
            <person name="Qu J."/>
            <person name="Dugan S."/>
            <person name="Lee S.L."/>
            <person name="Chao H."/>
            <person name="Dinh H."/>
            <person name="Han Y."/>
            <person name="Doddapaneni H."/>
            <person name="Worley K.C."/>
            <person name="Muzny D.M."/>
            <person name="Gibbs R.A."/>
            <person name="Richards S."/>
        </authorList>
    </citation>
    <scope>NUCLEOTIDE SEQUENCE</scope>
    <source>
        <strain evidence="3">HAZT.00-mixed</strain>
        <tissue evidence="3">Whole organism</tissue>
    </source>
</reference>
<evidence type="ECO:0000313" key="3">
    <source>
        <dbReference type="EMBL" id="KAA0200471.1"/>
    </source>
</evidence>
<dbReference type="Gene3D" id="2.60.40.340">
    <property type="entry name" value="Rel homology domain (RHD), DNA-binding domain"/>
    <property type="match status" value="1"/>
</dbReference>
<dbReference type="GO" id="GO:0005667">
    <property type="term" value="C:transcription regulator complex"/>
    <property type="evidence" value="ECO:0007669"/>
    <property type="project" value="TreeGrafter"/>
</dbReference>
<evidence type="ECO:0000259" key="2">
    <source>
        <dbReference type="PROSITE" id="PS50254"/>
    </source>
</evidence>
<dbReference type="SUPFAM" id="SSF49417">
    <property type="entry name" value="p53-like transcription factors"/>
    <property type="match status" value="1"/>
</dbReference>
<dbReference type="EMBL" id="JQDR03006289">
    <property type="protein sequence ID" value="KAA0200471.1"/>
    <property type="molecule type" value="Genomic_DNA"/>
</dbReference>
<dbReference type="GO" id="GO:0000981">
    <property type="term" value="F:DNA-binding transcription factor activity, RNA polymerase II-specific"/>
    <property type="evidence" value="ECO:0007669"/>
    <property type="project" value="TreeGrafter"/>
</dbReference>
<sequence length="483" mass="52543">MKPPAKKRAIRKPSAAVVAKRHSHPKLPIGSRIKQHTVGCLPQFPADESTQELPGDSSAAANQPITSFSGISLADARAIASSTPCKASDDLKEFLKEHSQPTTDLGSTTPTKAHPRVMGDNISLFRKMTIIDSKGMPSILFENNCRHVSLIIDDDINLPTSEDQKFDGTNKSQEDILSLSAQYLCTSLTAELQSVSSDGSIKLVLVKQPEHEHRARYATEGSRGAVKDREGSGHPIIEVLGCKEPCVVQVFLATESGPVKPQLHLQACQVASKTISNITETNIRGTTVIQVPLSQTTNMRLVCDCVGILRKRKVDVTQRLLKKPSNKLAPKGKNGKKLSSKCAPTGINGKKKPAKVRMVFRAIVRLENGSFEVLQIASQPIICSEFITCINTDNMGQPWVNNYSRHHLICHVPPYTGPSISSSTIKVLLKVVSGTKSSDPHTFTYTREPSVEQLSSATECLPHLLLRCPCLELLMSSGAIHSD</sequence>
<dbReference type="PANTHER" id="PTHR12533">
    <property type="entry name" value="NFAT"/>
    <property type="match status" value="1"/>
</dbReference>
<feature type="region of interest" description="Disordered" evidence="1">
    <location>
        <begin position="1"/>
        <end position="35"/>
    </location>
</feature>
<dbReference type="PANTHER" id="PTHR12533:SF7">
    <property type="entry name" value="NFAT NUCLEAR FACTOR, ISOFORM B"/>
    <property type="match status" value="1"/>
</dbReference>
<dbReference type="Proteomes" id="UP000711488">
    <property type="component" value="Unassembled WGS sequence"/>
</dbReference>
<feature type="region of interest" description="Disordered" evidence="1">
    <location>
        <begin position="325"/>
        <end position="350"/>
    </location>
</feature>
<evidence type="ECO:0000256" key="1">
    <source>
        <dbReference type="SAM" id="MobiDB-lite"/>
    </source>
</evidence>
<dbReference type="Gene3D" id="2.60.40.10">
    <property type="entry name" value="Immunoglobulins"/>
    <property type="match status" value="1"/>
</dbReference>
<dbReference type="InterPro" id="IPR008967">
    <property type="entry name" value="p53-like_TF_DNA-bd_sf"/>
</dbReference>
<dbReference type="InterPro" id="IPR011539">
    <property type="entry name" value="RHD_DNA_bind_dom"/>
</dbReference>
<reference evidence="3" key="3">
    <citation type="submission" date="2019-06" db="EMBL/GenBank/DDBJ databases">
        <authorList>
            <person name="Poynton C."/>
            <person name="Hasenbein S."/>
            <person name="Benoit J.B."/>
            <person name="Sepulveda M.S."/>
            <person name="Poelchau M.F."/>
            <person name="Murali S.C."/>
            <person name="Chen S."/>
            <person name="Glastad K.M."/>
            <person name="Werren J.H."/>
            <person name="Vineis J.H."/>
            <person name="Bowen J.L."/>
            <person name="Friedrich M."/>
            <person name="Jones J."/>
            <person name="Robertson H.M."/>
            <person name="Feyereisen R."/>
            <person name="Mechler-Hickson A."/>
            <person name="Mathers N."/>
            <person name="Lee C.E."/>
            <person name="Colbourne J.K."/>
            <person name="Biales A."/>
            <person name="Johnston J.S."/>
            <person name="Wellborn G.A."/>
            <person name="Rosendale A.J."/>
            <person name="Cridge A.G."/>
            <person name="Munoz-Torres M.C."/>
            <person name="Bain P.A."/>
            <person name="Manny A.R."/>
            <person name="Major K.M."/>
            <person name="Lambert F.N."/>
            <person name="Vulpe C.D."/>
            <person name="Tuck P."/>
            <person name="Blalock B.J."/>
            <person name="Lin Y.-Y."/>
            <person name="Smith M.E."/>
            <person name="Ochoa-Acuna H."/>
            <person name="Chen M.-J.M."/>
            <person name="Childers C.P."/>
            <person name="Qu J."/>
            <person name="Dugan S."/>
            <person name="Lee S.L."/>
            <person name="Chao H."/>
            <person name="Dinh H."/>
            <person name="Han Y."/>
            <person name="Doddapaneni H."/>
            <person name="Worley K.C."/>
            <person name="Muzny D.M."/>
            <person name="Gibbs R.A."/>
            <person name="Richards S."/>
        </authorList>
    </citation>
    <scope>NUCLEOTIDE SEQUENCE</scope>
    <source>
        <strain evidence="3">HAZT.00-mixed</strain>
        <tissue evidence="3">Whole organism</tissue>
    </source>
</reference>
<dbReference type="Pfam" id="PF00554">
    <property type="entry name" value="RHD_DNA_bind"/>
    <property type="match status" value="1"/>
</dbReference>
<reference evidence="3" key="1">
    <citation type="submission" date="2014-08" db="EMBL/GenBank/DDBJ databases">
        <authorList>
            <person name="Murali S."/>
            <person name="Richards S."/>
            <person name="Bandaranaike D."/>
            <person name="Bellair M."/>
            <person name="Blankenburg K."/>
            <person name="Chao H."/>
            <person name="Dinh H."/>
            <person name="Doddapaneni H."/>
            <person name="Dugan-Rocha S."/>
            <person name="Elkadiri S."/>
            <person name="Gnanaolivu R."/>
            <person name="Hughes D."/>
            <person name="Lee S."/>
            <person name="Li M."/>
            <person name="Ming W."/>
            <person name="Munidasa M."/>
            <person name="Muniz J."/>
            <person name="Nguyen L."/>
            <person name="Osuji N."/>
            <person name="Pu L.-L."/>
            <person name="Puazo M."/>
            <person name="Skinner E."/>
            <person name="Qu C."/>
            <person name="Quiroz J."/>
            <person name="Raj R."/>
            <person name="Weissenberger G."/>
            <person name="Xin Y."/>
            <person name="Zou X."/>
            <person name="Han Y."/>
            <person name="Worley K."/>
            <person name="Muzny D."/>
            <person name="Gibbs R."/>
        </authorList>
    </citation>
    <scope>NUCLEOTIDE SEQUENCE</scope>
    <source>
        <strain evidence="3">HAZT.00-mixed</strain>
        <tissue evidence="3">Whole organism</tissue>
    </source>
</reference>